<keyword evidence="2" id="KW-0547">Nucleotide-binding</keyword>
<feature type="domain" description="GHMP kinase N-terminal" evidence="5">
    <location>
        <begin position="53"/>
        <end position="122"/>
    </location>
</feature>
<feature type="domain" description="GHMP kinase C-terminal" evidence="6">
    <location>
        <begin position="194"/>
        <end position="265"/>
    </location>
</feature>
<proteinExistence type="predicted"/>
<evidence type="ECO:0000259" key="6">
    <source>
        <dbReference type="Pfam" id="PF08544"/>
    </source>
</evidence>
<name>A0A0C7GAD1_PARSO</name>
<evidence type="ECO:0000313" key="8">
    <source>
        <dbReference type="Proteomes" id="UP000049127"/>
    </source>
</evidence>
<sequence>MKSKGICPASCGEFVQGMIRDKEYLSSYAIDKFSKVTLEEKLEYINRGPLKTRKAVEEVFKHFGLPRKEMKNISIHIESDIPISKGMASSTADIGATIKATLNLIGKDLNEYDISKLATKIEPTDSIFIRENTIFNPLDASIKKKLGVIDTGKVLILEPNERLSTRYIRRKDNYQKLKKQNKYIIEYAFKLLEQGIQNKDLNLIGQACNISSVANENIHKKKYLSEIMDISKEYGACGVNIAHSGTVIGILLENDMDENKLKEKLIDLNIDKKYKKIYTANIIAGGLRSE</sequence>
<dbReference type="Pfam" id="PF00288">
    <property type="entry name" value="GHMP_kinases_N"/>
    <property type="match status" value="1"/>
</dbReference>
<dbReference type="Pfam" id="PF08544">
    <property type="entry name" value="GHMP_kinases_C"/>
    <property type="match status" value="1"/>
</dbReference>
<gene>
    <name evidence="7" type="ORF">R28058_34251</name>
</gene>
<evidence type="ECO:0000256" key="4">
    <source>
        <dbReference type="ARBA" id="ARBA00022840"/>
    </source>
</evidence>
<dbReference type="InterPro" id="IPR012363">
    <property type="entry name" value="PduX"/>
</dbReference>
<dbReference type="GO" id="GO:0005524">
    <property type="term" value="F:ATP binding"/>
    <property type="evidence" value="ECO:0007669"/>
    <property type="project" value="UniProtKB-KW"/>
</dbReference>
<reference evidence="7 8" key="1">
    <citation type="submission" date="2015-01" db="EMBL/GenBank/DDBJ databases">
        <authorList>
            <person name="Aslett A.Martin."/>
            <person name="De Silva Nishadi"/>
        </authorList>
    </citation>
    <scope>NUCLEOTIDE SEQUENCE [LARGE SCALE GENOMIC DNA]</scope>
    <source>
        <strain evidence="7 8">R28058</strain>
    </source>
</reference>
<organism evidence="7 8">
    <name type="scientific">Paraclostridium sordellii</name>
    <name type="common">Clostridium sordellii</name>
    <dbReference type="NCBI Taxonomy" id="1505"/>
    <lineage>
        <taxon>Bacteria</taxon>
        <taxon>Bacillati</taxon>
        <taxon>Bacillota</taxon>
        <taxon>Clostridia</taxon>
        <taxon>Peptostreptococcales</taxon>
        <taxon>Peptostreptococcaceae</taxon>
        <taxon>Paraclostridium</taxon>
    </lineage>
</organism>
<dbReference type="AlphaFoldDB" id="A0A0C7GAD1"/>
<dbReference type="SUPFAM" id="SSF54211">
    <property type="entry name" value="Ribosomal protein S5 domain 2-like"/>
    <property type="match status" value="1"/>
</dbReference>
<evidence type="ECO:0000313" key="7">
    <source>
        <dbReference type="EMBL" id="CEQ02103.1"/>
    </source>
</evidence>
<dbReference type="GO" id="GO:0016301">
    <property type="term" value="F:kinase activity"/>
    <property type="evidence" value="ECO:0007669"/>
    <property type="project" value="UniProtKB-KW"/>
</dbReference>
<dbReference type="PANTHER" id="PTHR43527:SF1">
    <property type="entry name" value="L-THREONINE KINASE"/>
    <property type="match status" value="1"/>
</dbReference>
<evidence type="ECO:0000256" key="1">
    <source>
        <dbReference type="ARBA" id="ARBA00022679"/>
    </source>
</evidence>
<keyword evidence="4" id="KW-0067">ATP-binding</keyword>
<dbReference type="InterPro" id="IPR013750">
    <property type="entry name" value="GHMP_kinase_C_dom"/>
</dbReference>
<dbReference type="InterPro" id="IPR014721">
    <property type="entry name" value="Ribsml_uS5_D2-typ_fold_subgr"/>
</dbReference>
<dbReference type="EMBL" id="CEKZ01000002">
    <property type="protein sequence ID" value="CEQ02103.1"/>
    <property type="molecule type" value="Genomic_DNA"/>
</dbReference>
<dbReference type="Gene3D" id="3.30.230.10">
    <property type="match status" value="1"/>
</dbReference>
<dbReference type="InterPro" id="IPR020568">
    <property type="entry name" value="Ribosomal_Su5_D2-typ_SF"/>
</dbReference>
<keyword evidence="1" id="KW-0808">Transferase</keyword>
<dbReference type="PIRSF" id="PIRSF033887">
    <property type="entry name" value="PduX"/>
    <property type="match status" value="1"/>
</dbReference>
<dbReference type="RefSeq" id="WP_055341095.1">
    <property type="nucleotide sequence ID" value="NZ_CDNI01000004.1"/>
</dbReference>
<dbReference type="Proteomes" id="UP000049127">
    <property type="component" value="Unassembled WGS sequence"/>
</dbReference>
<protein>
    <submittedName>
        <fullName evidence="7">Cobalamin biosynthesis L-threonine PduX-like kinase</fullName>
    </submittedName>
</protein>
<evidence type="ECO:0000259" key="5">
    <source>
        <dbReference type="Pfam" id="PF00288"/>
    </source>
</evidence>
<accession>A0A0C7GAD1</accession>
<evidence type="ECO:0000256" key="3">
    <source>
        <dbReference type="ARBA" id="ARBA00022777"/>
    </source>
</evidence>
<dbReference type="PANTHER" id="PTHR43527">
    <property type="entry name" value="4-DIPHOSPHOCYTIDYL-2-C-METHYL-D-ERYTHRITOL KINASE, CHLOROPLASTIC"/>
    <property type="match status" value="1"/>
</dbReference>
<dbReference type="OrthoDB" id="4548147at2"/>
<dbReference type="InterPro" id="IPR006204">
    <property type="entry name" value="GHMP_kinase_N_dom"/>
</dbReference>
<keyword evidence="3 7" id="KW-0418">Kinase</keyword>
<evidence type="ECO:0000256" key="2">
    <source>
        <dbReference type="ARBA" id="ARBA00022741"/>
    </source>
</evidence>